<proteinExistence type="predicted"/>
<evidence type="ECO:0000313" key="2">
    <source>
        <dbReference type="Proteomes" id="UP000567067"/>
    </source>
</evidence>
<dbReference type="CDD" id="cd02440">
    <property type="entry name" value="AdoMet_MTases"/>
    <property type="match status" value="1"/>
</dbReference>
<dbReference type="Proteomes" id="UP000567067">
    <property type="component" value="Unassembled WGS sequence"/>
</dbReference>
<evidence type="ECO:0000313" key="1">
    <source>
        <dbReference type="EMBL" id="MBA9084355.1"/>
    </source>
</evidence>
<dbReference type="EMBL" id="JACJIP010000003">
    <property type="protein sequence ID" value="MBA9084355.1"/>
    <property type="molecule type" value="Genomic_DNA"/>
</dbReference>
<dbReference type="RefSeq" id="WP_182534402.1">
    <property type="nucleotide sequence ID" value="NZ_JACJIP010000003.1"/>
</dbReference>
<reference evidence="1 2" key="1">
    <citation type="submission" date="2020-08" db="EMBL/GenBank/DDBJ databases">
        <title>Genomic Encyclopedia of Type Strains, Phase III (KMG-III): the genomes of soil and plant-associated and newly described type strains.</title>
        <authorList>
            <person name="Whitman W."/>
        </authorList>
    </citation>
    <scope>NUCLEOTIDE SEQUENCE [LARGE SCALE GENOMIC DNA]</scope>
    <source>
        <strain evidence="1 2">CECT 8693</strain>
    </source>
</reference>
<keyword evidence="2" id="KW-1185">Reference proteome</keyword>
<sequence>MDTYKQDIKERSQEMIWEHAVYSLTSNRSNNRVLKEEYIRNLWNYIFYKCKYTKDYFSSYQPDVSILNSWCDFANNTYGFKNASDLRAVYLCGPEPENDLHILLRLGVRIENIWAIEADKGHFHTAIENIRNEYPTLKVFHGSIEAFFKIYPMSFDIIYLDFTAPLFSRDKKPFLTIHNIFDNQILSELGVLITNSSVPDKTDEGIDLLANFFVDQRYLEGNVHGAIDIDGEIITWFGDGVGPYYGTGNKTALVSKIEDNFEGAYSSFCSIYPIFYANVVSPDYRVSNERVLFEKLFNNDETAYNKFISQEYRDEYMIYEDYPQVGFVERINSSDLKLSRYWDTVYRAKEAGGKCNRSEAVRVSALLRSGFSTGNTEIYSPTLLKSVKETYRIMDKIEKSRLFCDRIFPDILTEIALNQLGLPYHPQMFNHRRYTYTAKVRKMFTDIFTFDRCRSFYDWIPLIEFYGANVATLERQMILRSCIDAIGGKQLGFTPIPIYDSGVSVIGMFEEEWAKFIHGLPERVELQ</sequence>
<protein>
    <submittedName>
        <fullName evidence="1">Uncharacterized protein</fullName>
    </submittedName>
</protein>
<comment type="caution">
    <text evidence="1">The sequence shown here is derived from an EMBL/GenBank/DDBJ whole genome shotgun (WGS) entry which is preliminary data.</text>
</comment>
<gene>
    <name evidence="1" type="ORF">FHR92_000809</name>
</gene>
<name>A0A7W3SQG1_9BACL</name>
<organism evidence="1 2">
    <name type="scientific">Fontibacillus solani</name>
    <dbReference type="NCBI Taxonomy" id="1572857"/>
    <lineage>
        <taxon>Bacteria</taxon>
        <taxon>Bacillati</taxon>
        <taxon>Bacillota</taxon>
        <taxon>Bacilli</taxon>
        <taxon>Bacillales</taxon>
        <taxon>Paenibacillaceae</taxon>
        <taxon>Fontibacillus</taxon>
    </lineage>
</organism>
<dbReference type="AlphaFoldDB" id="A0A7W3SQG1"/>
<dbReference type="SUPFAM" id="SSF53335">
    <property type="entry name" value="S-adenosyl-L-methionine-dependent methyltransferases"/>
    <property type="match status" value="1"/>
</dbReference>
<accession>A0A7W3SQG1</accession>
<dbReference type="InterPro" id="IPR029063">
    <property type="entry name" value="SAM-dependent_MTases_sf"/>
</dbReference>